<evidence type="ECO:0000313" key="1">
    <source>
        <dbReference type="EMBL" id="EDV00826.1"/>
    </source>
</evidence>
<gene>
    <name evidence="1" type="ORF">BACCOP_01962</name>
</gene>
<sequence length="40" mass="4606">MFAKADKNDPYVKGKKAIKKTTRNKGKNISIFYTIILDVF</sequence>
<proteinExistence type="predicted"/>
<organism evidence="1 2">
    <name type="scientific">Phocaeicola coprocola DSM 17136</name>
    <dbReference type="NCBI Taxonomy" id="470145"/>
    <lineage>
        <taxon>Bacteria</taxon>
        <taxon>Pseudomonadati</taxon>
        <taxon>Bacteroidota</taxon>
        <taxon>Bacteroidia</taxon>
        <taxon>Bacteroidales</taxon>
        <taxon>Bacteroidaceae</taxon>
        <taxon>Phocaeicola</taxon>
    </lineage>
</organism>
<dbReference type="AlphaFoldDB" id="B3JJ97"/>
<name>B3JJ97_9BACT</name>
<reference evidence="1 2" key="1">
    <citation type="submission" date="2008-04" db="EMBL/GenBank/DDBJ databases">
        <title>Draft genome sequence of Bacteroides coprocola (DSM 17136).</title>
        <authorList>
            <person name="Sudarsanam P."/>
            <person name="Ley R."/>
            <person name="Guruge J."/>
            <person name="Turnbaugh P.J."/>
            <person name="Mahowald M."/>
            <person name="Liep D."/>
            <person name="Gordon J."/>
        </authorList>
    </citation>
    <scope>NUCLEOTIDE SEQUENCE [LARGE SCALE GENOMIC DNA]</scope>
    <source>
        <strain evidence="1 2">DSM 17136</strain>
    </source>
</reference>
<comment type="caution">
    <text evidence="1">The sequence shown here is derived from an EMBL/GenBank/DDBJ whole genome shotgun (WGS) entry which is preliminary data.</text>
</comment>
<dbReference type="EMBL" id="ABIY02000086">
    <property type="protein sequence ID" value="EDV00826.1"/>
    <property type="molecule type" value="Genomic_DNA"/>
</dbReference>
<reference evidence="1 2" key="2">
    <citation type="submission" date="2008-04" db="EMBL/GenBank/DDBJ databases">
        <authorList>
            <person name="Fulton L."/>
            <person name="Clifton S."/>
            <person name="Fulton B."/>
            <person name="Xu J."/>
            <person name="Minx P."/>
            <person name="Pepin K.H."/>
            <person name="Johnson M."/>
            <person name="Thiruvilangam P."/>
            <person name="Bhonagiri V."/>
            <person name="Nash W.E."/>
            <person name="Mardis E.R."/>
            <person name="Wilson R.K."/>
        </authorList>
    </citation>
    <scope>NUCLEOTIDE SEQUENCE [LARGE SCALE GENOMIC DNA]</scope>
    <source>
        <strain evidence="1 2">DSM 17136</strain>
    </source>
</reference>
<dbReference type="HOGENOM" id="CLU_3284736_0_0_10"/>
<accession>B3JJ97</accession>
<dbReference type="STRING" id="470145.BACCOP_01962"/>
<evidence type="ECO:0000313" key="2">
    <source>
        <dbReference type="Proteomes" id="UP000003146"/>
    </source>
</evidence>
<protein>
    <submittedName>
        <fullName evidence="1">Uncharacterized protein</fullName>
    </submittedName>
</protein>
<dbReference type="Proteomes" id="UP000003146">
    <property type="component" value="Unassembled WGS sequence"/>
</dbReference>